<dbReference type="SUPFAM" id="SSF141571">
    <property type="entry name" value="Pentapeptide repeat-like"/>
    <property type="match status" value="3"/>
</dbReference>
<comment type="caution">
    <text evidence="3">The sequence shown here is derived from an EMBL/GenBank/DDBJ whole genome shotgun (WGS) entry which is preliminary data.</text>
</comment>
<dbReference type="Pfam" id="PF13599">
    <property type="entry name" value="Pentapeptide_4"/>
    <property type="match status" value="1"/>
</dbReference>
<gene>
    <name evidence="3" type="ORF">EV681_1288</name>
</gene>
<dbReference type="Gene3D" id="2.160.20.80">
    <property type="entry name" value="E3 ubiquitin-protein ligase SopA"/>
    <property type="match status" value="3"/>
</dbReference>
<organism evidence="3 4">
    <name type="scientific">Advenella incenata</name>
    <dbReference type="NCBI Taxonomy" id="267800"/>
    <lineage>
        <taxon>Bacteria</taxon>
        <taxon>Pseudomonadati</taxon>
        <taxon>Pseudomonadota</taxon>
        <taxon>Betaproteobacteria</taxon>
        <taxon>Burkholderiales</taxon>
        <taxon>Alcaligenaceae</taxon>
    </lineage>
</organism>
<name>A0A4Q7VSN8_9BURK</name>
<dbReference type="EMBL" id="SHKO01000001">
    <property type="protein sequence ID" value="RZT99502.1"/>
    <property type="molecule type" value="Genomic_DNA"/>
</dbReference>
<dbReference type="Pfam" id="PF00805">
    <property type="entry name" value="Pentapeptide"/>
    <property type="match status" value="2"/>
</dbReference>
<evidence type="ECO:0000256" key="1">
    <source>
        <dbReference type="SAM" id="Coils"/>
    </source>
</evidence>
<dbReference type="Proteomes" id="UP000293398">
    <property type="component" value="Unassembled WGS sequence"/>
</dbReference>
<keyword evidence="1" id="KW-0175">Coiled coil</keyword>
<keyword evidence="4" id="KW-1185">Reference proteome</keyword>
<feature type="domain" description="DUF2169" evidence="2">
    <location>
        <begin position="20"/>
        <end position="304"/>
    </location>
</feature>
<dbReference type="PANTHER" id="PTHR14136">
    <property type="entry name" value="BTB_POZ DOMAIN-CONTAINING PROTEIN KCTD9"/>
    <property type="match status" value="1"/>
</dbReference>
<protein>
    <submittedName>
        <fullName evidence="3">Uncharacterized protein YjbI with pentapeptide repeats</fullName>
    </submittedName>
</protein>
<dbReference type="InterPro" id="IPR018683">
    <property type="entry name" value="DUF2169"/>
</dbReference>
<dbReference type="AlphaFoldDB" id="A0A4Q7VSN8"/>
<evidence type="ECO:0000313" key="4">
    <source>
        <dbReference type="Proteomes" id="UP000293398"/>
    </source>
</evidence>
<evidence type="ECO:0000259" key="2">
    <source>
        <dbReference type="Pfam" id="PF09937"/>
    </source>
</evidence>
<dbReference type="PANTHER" id="PTHR14136:SF17">
    <property type="entry name" value="BTB_POZ DOMAIN-CONTAINING PROTEIN KCTD9"/>
    <property type="match status" value="1"/>
</dbReference>
<dbReference type="Pfam" id="PF09937">
    <property type="entry name" value="DUF2169"/>
    <property type="match status" value="1"/>
</dbReference>
<dbReference type="OrthoDB" id="237820at2"/>
<feature type="coiled-coil region" evidence="1">
    <location>
        <begin position="436"/>
        <end position="467"/>
    </location>
</feature>
<sequence length="919" mass="104037">MKTVKPLRLGVLTRPFGLHEKSHLGIVVYALVDFNGESPKLVPDAELTTHLLQDMDCEGILDLVLPKPVPEFLVSGKAYTAHQQDKTRCAVRAHVGKLEKSLLVSGERYWLDGTMTSPQAFDEMPVSWNHAYGGADFAENPGGKGRDREWINGSWVRRLPNVEAPTSTMQRQDQVILPASFGPVLLTRPRRYSQVGTFSQEWLQNDMNAFFPDMDPRLFNAAEPDQRWPDRDRLPLGSSFHIWNMHPEQHCWSGTLPDWKARCFVLQQISSSGEPEHEAFLEVDLRPTTVWFLPNIRHAILMYHGALPVAQSYAEDALAILPAMELPDQPKTKSYYRKIFDQRNDMETGALYTLRDRDLVPKSIMGDWLDTKPQLQSPFLDNAHKLEQRKRAQIRAFLDKHGTHLPDSERNELNALVPEFVGPPFPADPEHMPELHERMQKLKADAMEQLEAQKQSARQQLSELNAVDPQGSGSKDTEAAVPALEAAQIEEISRHIDSPAPADRQKMQDAFAELTKQQEKLEADWEKWSQKHGDPDNTTAKLKDMKQQREQARKQLGKINLYSAHLIGGKIIVDSHVAHKKRTKAQQRYADGQSIQDMDLAGADLSSLEFVDADISGSDLSGANLNGAVFRRCNLTDVILSRASIQDASFTDCELNGTNLGETQVERSNFSGSRLKKVILHKTEFSRCDFRQTQWQDVLNNMHARFSTCRFDASSADKTIFVQCHFENSSFYQATFSQTIFQQTTLVNVNFEQSQQKSAGFVACDMDTINFSQARLDGVSFIYKLKIRHCAFQETTLKGCSFKGTVLHGIQAQKARLQYCDLTLADLRNADFTGADMHHCVLKSADLRDSLFNQVDFTSAILTKADLRGADLRHANFCTADISEVRMDNTTLIQNIYTEHTKRYPLYRDSYAQQDAVHP</sequence>
<dbReference type="InterPro" id="IPR051082">
    <property type="entry name" value="Pentapeptide-BTB/POZ_domain"/>
</dbReference>
<dbReference type="RefSeq" id="WP_130303537.1">
    <property type="nucleotide sequence ID" value="NZ_SHKO01000001.1"/>
</dbReference>
<reference evidence="3 4" key="1">
    <citation type="submission" date="2019-02" db="EMBL/GenBank/DDBJ databases">
        <title>Genomic Encyclopedia of Type Strains, Phase IV (KMG-IV): sequencing the most valuable type-strain genomes for metagenomic binning, comparative biology and taxonomic classification.</title>
        <authorList>
            <person name="Goeker M."/>
        </authorList>
    </citation>
    <scope>NUCLEOTIDE SEQUENCE [LARGE SCALE GENOMIC DNA]</scope>
    <source>
        <strain evidence="3 4">DSM 23814</strain>
    </source>
</reference>
<dbReference type="InterPro" id="IPR001646">
    <property type="entry name" value="5peptide_repeat"/>
</dbReference>
<proteinExistence type="predicted"/>
<accession>A0A4Q7VSN8</accession>
<evidence type="ECO:0000313" key="3">
    <source>
        <dbReference type="EMBL" id="RZT99502.1"/>
    </source>
</evidence>